<keyword evidence="2 6" id="KW-0889">Transcription antitermination</keyword>
<dbReference type="EMBL" id="CP019384">
    <property type="protein sequence ID" value="QAT17293.1"/>
    <property type="molecule type" value="Genomic_DNA"/>
</dbReference>
<dbReference type="GO" id="GO:0005829">
    <property type="term" value="C:cytosol"/>
    <property type="evidence" value="ECO:0007669"/>
    <property type="project" value="TreeGrafter"/>
</dbReference>
<dbReference type="GO" id="GO:0006353">
    <property type="term" value="P:DNA-templated transcription termination"/>
    <property type="evidence" value="ECO:0007669"/>
    <property type="project" value="UniProtKB-UniRule"/>
</dbReference>
<evidence type="ECO:0000259" key="7">
    <source>
        <dbReference type="Pfam" id="PF01029"/>
    </source>
</evidence>
<dbReference type="InterPro" id="IPR035926">
    <property type="entry name" value="NusB-like_sf"/>
</dbReference>
<evidence type="ECO:0000313" key="8">
    <source>
        <dbReference type="EMBL" id="QAT17293.1"/>
    </source>
</evidence>
<evidence type="ECO:0000313" key="9">
    <source>
        <dbReference type="Proteomes" id="UP000287243"/>
    </source>
</evidence>
<reference evidence="8 9" key="1">
    <citation type="submission" date="2017-01" db="EMBL/GenBank/DDBJ databases">
        <title>First insights into the biology of 'candidatus Vampirococcus archaeovorus'.</title>
        <authorList>
            <person name="Kizina J."/>
            <person name="Jordan S."/>
            <person name="Stueber K."/>
            <person name="Reinhardt R."/>
            <person name="Harder J."/>
        </authorList>
    </citation>
    <scope>NUCLEOTIDE SEQUENCE [LARGE SCALE GENOMIC DNA]</scope>
    <source>
        <strain evidence="8 9">LiM</strain>
    </source>
</reference>
<name>A0A410P593_VELA1</name>
<evidence type="ECO:0000256" key="4">
    <source>
        <dbReference type="ARBA" id="ARBA00023015"/>
    </source>
</evidence>
<evidence type="ECO:0000256" key="6">
    <source>
        <dbReference type="HAMAP-Rule" id="MF_00073"/>
    </source>
</evidence>
<keyword evidence="3 6" id="KW-0694">RNA-binding</keyword>
<dbReference type="AlphaFoldDB" id="A0A410P593"/>
<comment type="function">
    <text evidence="6">Involved in transcription antitermination. Required for transcription of ribosomal RNA (rRNA) genes. Binds specifically to the boxA antiterminator sequence of the ribosomal RNA (rrn) operons.</text>
</comment>
<dbReference type="Pfam" id="PF01029">
    <property type="entry name" value="NusB"/>
    <property type="match status" value="1"/>
</dbReference>
<keyword evidence="4 6" id="KW-0805">Transcription regulation</keyword>
<comment type="similarity">
    <text evidence="1 6">Belongs to the NusB family.</text>
</comment>
<protein>
    <recommendedName>
        <fullName evidence="6">Transcription antitermination protein NusB</fullName>
    </recommendedName>
    <alternativeName>
        <fullName evidence="6">Antitermination factor NusB</fullName>
    </alternativeName>
</protein>
<dbReference type="Proteomes" id="UP000287243">
    <property type="component" value="Chromosome"/>
</dbReference>
<dbReference type="CDD" id="cd00619">
    <property type="entry name" value="Terminator_NusB"/>
    <property type="match status" value="1"/>
</dbReference>
<sequence length="142" mass="15612">MRKRTKARELVLQLLYQADVSGVTATDLADDFFAMNAADEDLSVKTFAAALSRDISSHLAELDGKISECATNWQIERMATVDRNVLRLATFELLFRPDIPPKVAINEAVDLAKKFGDLESGKFVNGILDKINKTKGAAAPEK</sequence>
<accession>A0A410P593</accession>
<dbReference type="GO" id="GO:0031564">
    <property type="term" value="P:transcription antitermination"/>
    <property type="evidence" value="ECO:0007669"/>
    <property type="project" value="UniProtKB-KW"/>
</dbReference>
<dbReference type="Gene3D" id="1.10.940.10">
    <property type="entry name" value="NusB-like"/>
    <property type="match status" value="1"/>
</dbReference>
<evidence type="ECO:0000256" key="3">
    <source>
        <dbReference type="ARBA" id="ARBA00022884"/>
    </source>
</evidence>
<keyword evidence="5 6" id="KW-0804">Transcription</keyword>
<feature type="domain" description="NusB/RsmB/TIM44" evidence="7">
    <location>
        <begin position="6"/>
        <end position="133"/>
    </location>
</feature>
<gene>
    <name evidence="6" type="primary">nusB</name>
    <name evidence="8" type="ORF">BU251_05890</name>
</gene>
<proteinExistence type="inferred from homology"/>
<dbReference type="GO" id="GO:0003723">
    <property type="term" value="F:RNA binding"/>
    <property type="evidence" value="ECO:0007669"/>
    <property type="project" value="UniProtKB-UniRule"/>
</dbReference>
<keyword evidence="9" id="KW-1185">Reference proteome</keyword>
<dbReference type="HAMAP" id="MF_00073">
    <property type="entry name" value="NusB"/>
    <property type="match status" value="1"/>
</dbReference>
<organism evidence="8 9">
    <name type="scientific">Velamenicoccus archaeovorus</name>
    <dbReference type="NCBI Taxonomy" id="1930593"/>
    <lineage>
        <taxon>Bacteria</taxon>
        <taxon>Pseudomonadati</taxon>
        <taxon>Candidatus Omnitrophota</taxon>
        <taxon>Candidatus Velamenicoccus</taxon>
    </lineage>
</organism>
<dbReference type="RefSeq" id="WP_128700095.1">
    <property type="nucleotide sequence ID" value="NZ_CP019384.1"/>
</dbReference>
<dbReference type="OrthoDB" id="9811381at2"/>
<evidence type="ECO:0000256" key="2">
    <source>
        <dbReference type="ARBA" id="ARBA00022814"/>
    </source>
</evidence>
<dbReference type="KEGG" id="vai:BU251_05890"/>
<dbReference type="PANTHER" id="PTHR11078:SF3">
    <property type="entry name" value="ANTITERMINATION NUSB DOMAIN-CONTAINING PROTEIN"/>
    <property type="match status" value="1"/>
</dbReference>
<dbReference type="PANTHER" id="PTHR11078">
    <property type="entry name" value="N UTILIZATION SUBSTANCE PROTEIN B-RELATED"/>
    <property type="match status" value="1"/>
</dbReference>
<dbReference type="InterPro" id="IPR011605">
    <property type="entry name" value="NusB_fam"/>
</dbReference>
<dbReference type="SUPFAM" id="SSF48013">
    <property type="entry name" value="NusB-like"/>
    <property type="match status" value="1"/>
</dbReference>
<dbReference type="InterPro" id="IPR006027">
    <property type="entry name" value="NusB_RsmB_TIM44"/>
</dbReference>
<evidence type="ECO:0000256" key="1">
    <source>
        <dbReference type="ARBA" id="ARBA00005952"/>
    </source>
</evidence>
<evidence type="ECO:0000256" key="5">
    <source>
        <dbReference type="ARBA" id="ARBA00023163"/>
    </source>
</evidence>
<dbReference type="NCBIfam" id="TIGR01951">
    <property type="entry name" value="nusB"/>
    <property type="match status" value="1"/>
</dbReference>